<keyword evidence="9" id="KW-1185">Reference proteome</keyword>
<feature type="domain" description="Class III cytochrome C" evidence="7">
    <location>
        <begin position="17"/>
        <end position="73"/>
    </location>
</feature>
<dbReference type="Pfam" id="PF02085">
    <property type="entry name" value="Cytochrom_CIII"/>
    <property type="match status" value="1"/>
</dbReference>
<evidence type="ECO:0000256" key="3">
    <source>
        <dbReference type="ARBA" id="ARBA00022723"/>
    </source>
</evidence>
<name>B8CNP6_SHEPW</name>
<dbReference type="OrthoDB" id="6272051at2"/>
<evidence type="ECO:0000256" key="6">
    <source>
        <dbReference type="SAM" id="SignalP"/>
    </source>
</evidence>
<keyword evidence="1" id="KW-0813">Transport</keyword>
<reference evidence="8 9" key="1">
    <citation type="journal article" date="2008" name="PLoS ONE">
        <title>Environmental adaptation: genomic analysis of the piezotolerant and psychrotolerant deep-sea iron reducing bacterium Shewanella piezotolerans WP3.</title>
        <authorList>
            <person name="Wang F."/>
            <person name="Wang J."/>
            <person name="Jian H."/>
            <person name="Zhang B."/>
            <person name="Li S."/>
            <person name="Wang F."/>
            <person name="Zeng X."/>
            <person name="Gao L."/>
            <person name="Bartlett D.H."/>
            <person name="Yu J."/>
            <person name="Hu S."/>
            <person name="Xiao X."/>
        </authorList>
    </citation>
    <scope>NUCLEOTIDE SEQUENCE [LARGE SCALE GENOMIC DNA]</scope>
    <source>
        <strain evidence="9">WP3 / JCM 13877</strain>
    </source>
</reference>
<dbReference type="eggNOG" id="ENOG5031GZ3">
    <property type="taxonomic scope" value="Bacteria"/>
</dbReference>
<dbReference type="SUPFAM" id="SSF48695">
    <property type="entry name" value="Multiheme cytochromes"/>
    <property type="match status" value="1"/>
</dbReference>
<dbReference type="Gene3D" id="3.90.10.10">
    <property type="entry name" value="Cytochrome C3"/>
    <property type="match status" value="1"/>
</dbReference>
<dbReference type="InterPro" id="IPR036280">
    <property type="entry name" value="Multihaem_cyt_sf"/>
</dbReference>
<keyword evidence="2" id="KW-0349">Heme</keyword>
<accession>B8CNP6</accession>
<dbReference type="HOGENOM" id="CLU_2636067_0_0_6"/>
<evidence type="ECO:0000313" key="8">
    <source>
        <dbReference type="EMBL" id="ACJ29015.1"/>
    </source>
</evidence>
<keyword evidence="4" id="KW-0249">Electron transport</keyword>
<dbReference type="InterPro" id="IPR020942">
    <property type="entry name" value="Cyt_c_III_dom"/>
</dbReference>
<sequence length="74" mass="8163">MKYLSMFAVLAFSASAMAVDCTDCHEKIDVAAHTEMEATIATCNDCHDMESAHELDLELHTVDLTIKECADCHD</sequence>
<dbReference type="EMBL" id="CP000472">
    <property type="protein sequence ID" value="ACJ29015.1"/>
    <property type="molecule type" value="Genomic_DNA"/>
</dbReference>
<keyword evidence="6" id="KW-0732">Signal</keyword>
<dbReference type="Proteomes" id="UP000000753">
    <property type="component" value="Chromosome"/>
</dbReference>
<keyword evidence="5" id="KW-0408">Iron</keyword>
<dbReference type="KEGG" id="swp:swp_2269"/>
<organism evidence="8 9">
    <name type="scientific">Shewanella piezotolerans (strain WP3 / JCM 13877)</name>
    <dbReference type="NCBI Taxonomy" id="225849"/>
    <lineage>
        <taxon>Bacteria</taxon>
        <taxon>Pseudomonadati</taxon>
        <taxon>Pseudomonadota</taxon>
        <taxon>Gammaproteobacteria</taxon>
        <taxon>Alteromonadales</taxon>
        <taxon>Shewanellaceae</taxon>
        <taxon>Shewanella</taxon>
    </lineage>
</organism>
<gene>
    <name evidence="8" type="ordered locus">swp_2269</name>
</gene>
<feature type="chain" id="PRO_5002870273" description="Class III cytochrome C domain-containing protein" evidence="6">
    <location>
        <begin position="19"/>
        <end position="74"/>
    </location>
</feature>
<evidence type="ECO:0000256" key="5">
    <source>
        <dbReference type="ARBA" id="ARBA00023004"/>
    </source>
</evidence>
<evidence type="ECO:0000256" key="1">
    <source>
        <dbReference type="ARBA" id="ARBA00022448"/>
    </source>
</evidence>
<feature type="signal peptide" evidence="6">
    <location>
        <begin position="1"/>
        <end position="18"/>
    </location>
</feature>
<protein>
    <recommendedName>
        <fullName evidence="7">Class III cytochrome C domain-containing protein</fullName>
    </recommendedName>
</protein>
<evidence type="ECO:0000256" key="2">
    <source>
        <dbReference type="ARBA" id="ARBA00022617"/>
    </source>
</evidence>
<dbReference type="RefSeq" id="WP_020912375.1">
    <property type="nucleotide sequence ID" value="NC_011566.1"/>
</dbReference>
<keyword evidence="3" id="KW-0479">Metal-binding</keyword>
<evidence type="ECO:0000313" key="9">
    <source>
        <dbReference type="Proteomes" id="UP000000753"/>
    </source>
</evidence>
<evidence type="ECO:0000256" key="4">
    <source>
        <dbReference type="ARBA" id="ARBA00022982"/>
    </source>
</evidence>
<proteinExistence type="predicted"/>
<evidence type="ECO:0000259" key="7">
    <source>
        <dbReference type="Pfam" id="PF02085"/>
    </source>
</evidence>
<dbReference type="AlphaFoldDB" id="B8CNP6"/>